<reference evidence="11 12" key="1">
    <citation type="journal article" date="2019" name="Nat. Med.">
        <title>A library of human gut bacterial isolates paired with longitudinal multiomics data enables mechanistic microbiome research.</title>
        <authorList>
            <person name="Poyet M."/>
            <person name="Groussin M."/>
            <person name="Gibbons S.M."/>
            <person name="Avila-Pacheco J."/>
            <person name="Jiang X."/>
            <person name="Kearney S.M."/>
            <person name="Perrotta A.R."/>
            <person name="Berdy B."/>
            <person name="Zhao S."/>
            <person name="Lieberman T.D."/>
            <person name="Swanson P.K."/>
            <person name="Smith M."/>
            <person name="Roesemann S."/>
            <person name="Alexander J.E."/>
            <person name="Rich S.A."/>
            <person name="Livny J."/>
            <person name="Vlamakis H."/>
            <person name="Clish C."/>
            <person name="Bullock K."/>
            <person name="Deik A."/>
            <person name="Scott J."/>
            <person name="Pierce K.A."/>
            <person name="Xavier R.J."/>
            <person name="Alm E.J."/>
        </authorList>
    </citation>
    <scope>NUCLEOTIDE SEQUENCE [LARGE SCALE GENOMIC DNA]</scope>
    <source>
        <strain evidence="9 11">BIOML-A4</strain>
        <strain evidence="10 12">BIOML-A5</strain>
    </source>
</reference>
<evidence type="ECO:0000256" key="2">
    <source>
        <dbReference type="ARBA" id="ARBA00005124"/>
    </source>
</evidence>
<dbReference type="Proteomes" id="UP000433575">
    <property type="component" value="Unassembled WGS sequence"/>
</dbReference>
<proteinExistence type="predicted"/>
<dbReference type="EMBL" id="WKPJ01000011">
    <property type="protein sequence ID" value="MSA89485.1"/>
    <property type="molecule type" value="Genomic_DNA"/>
</dbReference>
<dbReference type="SUPFAM" id="SSF82649">
    <property type="entry name" value="SufE/NifU"/>
    <property type="match status" value="1"/>
</dbReference>
<evidence type="ECO:0000313" key="9">
    <source>
        <dbReference type="EMBL" id="MSA89485.1"/>
    </source>
</evidence>
<evidence type="ECO:0000256" key="4">
    <source>
        <dbReference type="ARBA" id="ARBA00022598"/>
    </source>
</evidence>
<comment type="caution">
    <text evidence="9">The sequence shown here is derived from an EMBL/GenBank/DDBJ whole genome shotgun (WGS) entry which is preliminary data.</text>
</comment>
<evidence type="ECO:0000256" key="6">
    <source>
        <dbReference type="ARBA" id="ARBA00022840"/>
    </source>
</evidence>
<dbReference type="EC" id="6.3.1.20" evidence="3"/>
<dbReference type="Pfam" id="PF21948">
    <property type="entry name" value="LplA-B_cat"/>
    <property type="match status" value="1"/>
</dbReference>
<evidence type="ECO:0000256" key="5">
    <source>
        <dbReference type="ARBA" id="ARBA00022741"/>
    </source>
</evidence>
<dbReference type="SUPFAM" id="SSF55681">
    <property type="entry name" value="Class II aaRS and biotin synthetases"/>
    <property type="match status" value="1"/>
</dbReference>
<dbReference type="AlphaFoldDB" id="A0A6N7S775"/>
<dbReference type="InterPro" id="IPR045864">
    <property type="entry name" value="aa-tRNA-synth_II/BPL/LPL"/>
</dbReference>
<dbReference type="PANTHER" id="PTHR12561:SF3">
    <property type="entry name" value="LIPOYLTRANSFERASE 1, MITOCHONDRIAL"/>
    <property type="match status" value="1"/>
</dbReference>
<keyword evidence="5" id="KW-0547">Nucleotide-binding</keyword>
<feature type="domain" description="BPL/LPL catalytic" evidence="8">
    <location>
        <begin position="26"/>
        <end position="209"/>
    </location>
</feature>
<comment type="pathway">
    <text evidence="2">Protein modification; protein lipoylation via exogenous pathway; protein N(6)-(lipoyl)lysine from lipoate: step 1/2.</text>
</comment>
<evidence type="ECO:0000256" key="7">
    <source>
        <dbReference type="ARBA" id="ARBA00048037"/>
    </source>
</evidence>
<dbReference type="Pfam" id="PF10437">
    <property type="entry name" value="Lip_prot_lig_C"/>
    <property type="match status" value="1"/>
</dbReference>
<evidence type="ECO:0000256" key="1">
    <source>
        <dbReference type="ARBA" id="ARBA00005085"/>
    </source>
</evidence>
<dbReference type="Gene3D" id="3.30.930.10">
    <property type="entry name" value="Bira Bifunctional Protein, Domain 2"/>
    <property type="match status" value="1"/>
</dbReference>
<dbReference type="NCBIfam" id="TIGR00545">
    <property type="entry name" value="lipoyltrans"/>
    <property type="match status" value="1"/>
</dbReference>
<dbReference type="InterPro" id="IPR004562">
    <property type="entry name" value="LipoylTrfase_LipoateP_Ligase"/>
</dbReference>
<keyword evidence="12" id="KW-1185">Reference proteome</keyword>
<comment type="catalytic activity">
    <reaction evidence="7">
        <text>L-lysyl-[lipoyl-carrier protein] + (R)-lipoate + ATP = N(6)-[(R)-lipoyl]-L-lysyl-[lipoyl-carrier protein] + AMP + diphosphate + H(+)</text>
        <dbReference type="Rhea" id="RHEA:49288"/>
        <dbReference type="Rhea" id="RHEA-COMP:10500"/>
        <dbReference type="Rhea" id="RHEA-COMP:10502"/>
        <dbReference type="ChEBI" id="CHEBI:15378"/>
        <dbReference type="ChEBI" id="CHEBI:29969"/>
        <dbReference type="ChEBI" id="CHEBI:30616"/>
        <dbReference type="ChEBI" id="CHEBI:33019"/>
        <dbReference type="ChEBI" id="CHEBI:83088"/>
        <dbReference type="ChEBI" id="CHEBI:83099"/>
        <dbReference type="ChEBI" id="CHEBI:456215"/>
        <dbReference type="EC" id="6.3.1.20"/>
    </reaction>
</comment>
<evidence type="ECO:0000313" key="11">
    <source>
        <dbReference type="Proteomes" id="UP000433575"/>
    </source>
</evidence>
<dbReference type="UniPathway" id="UPA00537">
    <property type="reaction ID" value="UER00594"/>
</dbReference>
<organism evidence="9 11">
    <name type="scientific">Holdemania massiliensis</name>
    <dbReference type="NCBI Taxonomy" id="1468449"/>
    <lineage>
        <taxon>Bacteria</taxon>
        <taxon>Bacillati</taxon>
        <taxon>Bacillota</taxon>
        <taxon>Erysipelotrichia</taxon>
        <taxon>Erysipelotrichales</taxon>
        <taxon>Erysipelotrichaceae</taxon>
        <taxon>Holdemania</taxon>
    </lineage>
</organism>
<dbReference type="Gene3D" id="3.30.390.50">
    <property type="entry name" value="CO dehydrogenase flavoprotein, C-terminal domain"/>
    <property type="match status" value="1"/>
</dbReference>
<dbReference type="PROSITE" id="PS51733">
    <property type="entry name" value="BPL_LPL_CATALYTIC"/>
    <property type="match status" value="1"/>
</dbReference>
<dbReference type="RefSeq" id="WP_154238758.1">
    <property type="nucleotide sequence ID" value="NZ_CALJPI010000113.1"/>
</dbReference>
<keyword evidence="4 9" id="KW-0436">Ligase</keyword>
<dbReference type="Proteomes" id="UP000480929">
    <property type="component" value="Unassembled WGS sequence"/>
</dbReference>
<dbReference type="EMBL" id="WKPI01000012">
    <property type="protein sequence ID" value="MSC33163.1"/>
    <property type="molecule type" value="Genomic_DNA"/>
</dbReference>
<accession>A0A6N7S775</accession>
<comment type="pathway">
    <text evidence="1">Protein modification; protein lipoylation via exogenous pathway; protein N(6)-(lipoyl)lysine from lipoate: step 2/2.</text>
</comment>
<gene>
    <name evidence="10" type="ORF">GKD88_08510</name>
    <name evidence="9" type="ORF">GKE08_09105</name>
</gene>
<keyword evidence="6" id="KW-0067">ATP-binding</keyword>
<evidence type="ECO:0000313" key="12">
    <source>
        <dbReference type="Proteomes" id="UP000480929"/>
    </source>
</evidence>
<dbReference type="CDD" id="cd16443">
    <property type="entry name" value="LplA"/>
    <property type="match status" value="1"/>
</dbReference>
<dbReference type="OrthoDB" id="9788148at2"/>
<dbReference type="PANTHER" id="PTHR12561">
    <property type="entry name" value="LIPOATE-PROTEIN LIGASE"/>
    <property type="match status" value="1"/>
</dbReference>
<dbReference type="GO" id="GO:0016979">
    <property type="term" value="F:lipoate-protein ligase activity"/>
    <property type="evidence" value="ECO:0007669"/>
    <property type="project" value="UniProtKB-EC"/>
</dbReference>
<sequence>MLSFAEGQTFDPYFNLAMEKWLCDHLEGQLILYLWQNEHTVVIGKNQNPLKECRLAALRQDGGLLARRCSGGGAVYHDLGNLNFTILMPSDQFDLHKQCSVLLQAVRQFGINAQFSGRNDLTVEGRKFSGNAFYHGPYGSFHHGTLLVDTDGEKVGRYLRVSQAKLKGNGVDSLRRRIINLKECAPDITIDKLKTALREAMQQVYGQPGTPWSWTEQQLTEIRQLANEYQSEAWLLPDKFQADLCLEKRFGWGEIQVQLQLQPQRITACRLYSDAMDEVAISTLQQLLQDCPLIPEALHSRALKAAAEHPLIPECIAWISQEIEGQESTW</sequence>
<name>A0A6N7S775_9FIRM</name>
<evidence type="ECO:0000256" key="3">
    <source>
        <dbReference type="ARBA" id="ARBA00012367"/>
    </source>
</evidence>
<protein>
    <recommendedName>
        <fullName evidence="3">lipoate--protein ligase</fullName>
        <ecNumber evidence="3">6.3.1.20</ecNumber>
    </recommendedName>
</protein>
<dbReference type="GO" id="GO:0005524">
    <property type="term" value="F:ATP binding"/>
    <property type="evidence" value="ECO:0007669"/>
    <property type="project" value="UniProtKB-KW"/>
</dbReference>
<dbReference type="GO" id="GO:0017118">
    <property type="term" value="F:lipoyltransferase activity"/>
    <property type="evidence" value="ECO:0007669"/>
    <property type="project" value="TreeGrafter"/>
</dbReference>
<evidence type="ECO:0000259" key="8">
    <source>
        <dbReference type="PROSITE" id="PS51733"/>
    </source>
</evidence>
<dbReference type="GO" id="GO:0005737">
    <property type="term" value="C:cytoplasm"/>
    <property type="evidence" value="ECO:0007669"/>
    <property type="project" value="TreeGrafter"/>
</dbReference>
<dbReference type="InterPro" id="IPR004143">
    <property type="entry name" value="BPL_LPL_catalytic"/>
</dbReference>
<dbReference type="GO" id="GO:0009249">
    <property type="term" value="P:protein lipoylation"/>
    <property type="evidence" value="ECO:0007669"/>
    <property type="project" value="InterPro"/>
</dbReference>
<dbReference type="InterPro" id="IPR019491">
    <property type="entry name" value="Lipoate_protein_ligase_C"/>
</dbReference>
<evidence type="ECO:0000313" key="10">
    <source>
        <dbReference type="EMBL" id="MSC33163.1"/>
    </source>
</evidence>